<evidence type="ECO:0000313" key="2">
    <source>
        <dbReference type="Proteomes" id="UP001159363"/>
    </source>
</evidence>
<organism evidence="1 2">
    <name type="scientific">Dryococelus australis</name>
    <dbReference type="NCBI Taxonomy" id="614101"/>
    <lineage>
        <taxon>Eukaryota</taxon>
        <taxon>Metazoa</taxon>
        <taxon>Ecdysozoa</taxon>
        <taxon>Arthropoda</taxon>
        <taxon>Hexapoda</taxon>
        <taxon>Insecta</taxon>
        <taxon>Pterygota</taxon>
        <taxon>Neoptera</taxon>
        <taxon>Polyneoptera</taxon>
        <taxon>Phasmatodea</taxon>
        <taxon>Verophasmatodea</taxon>
        <taxon>Anareolatae</taxon>
        <taxon>Phasmatidae</taxon>
        <taxon>Eurycanthinae</taxon>
        <taxon>Dryococelus</taxon>
    </lineage>
</organism>
<protein>
    <submittedName>
        <fullName evidence="1">Uncharacterized protein</fullName>
    </submittedName>
</protein>
<sequence>MYRPSGEEALDGNYDLLERKIEVKCTKSGLQCASDYTTLVECSYALDAISAWNCHRIFPKHLFLGADAVEILCDPFRGSCAALIQVTESEDNRSDSAPLPSSVEISAKQTGYKQETNFPNQNFHSTNEVGDLSSKDKPNVKFVSEIAANKTANENMTTDNIVTLQKVSPDENESDTEKYLRSETVDSALKVNGQVTVQGNISQTPINSSAAEKANESAKTVASLPYVKCRNKGLHCADTATITDCDNESSEPLFELSCSSMIQSSDMESDSGKCDDATASCLLYLGGFPLRMRVFQSDEKMEGVCQDGTLTCADNSTLVACSGDSSIPSYAINCAGEQSNDVFSSYCDSEQKGCVIKRKESSSIPENMSSITVSENSVAPITSETTTIKKPSSFVAIPSMFLIPPLIPLSESIGTTTEAHMTATANRLCGEAGWKCANASTLILCSSLREPMVQLNCQSTDHPYCDVISGHCTLEGNIVPQNPCFHPGLQCITDLMLGWCSSDLQVRHATPCNTACNADTHACQEAATPAPTTTAQQQSSSSTVPTVTLLNQVSLVQPLSSALPPIALLNQVPLVQPLSSVVPQVQPLLGSCSKPGMQCIGTDMLGSCDVDLTLSYVVPCTKLLPYADTNSVEVFCDREIDACAISQVLQSYTD</sequence>
<comment type="caution">
    <text evidence="1">The sequence shown here is derived from an EMBL/GenBank/DDBJ whole genome shotgun (WGS) entry which is preliminary data.</text>
</comment>
<keyword evidence="2" id="KW-1185">Reference proteome</keyword>
<name>A0ABQ9I208_9NEOP</name>
<evidence type="ECO:0000313" key="1">
    <source>
        <dbReference type="EMBL" id="KAJ8890406.1"/>
    </source>
</evidence>
<proteinExistence type="predicted"/>
<dbReference type="EMBL" id="JARBHB010000003">
    <property type="protein sequence ID" value="KAJ8890406.1"/>
    <property type="molecule type" value="Genomic_DNA"/>
</dbReference>
<accession>A0ABQ9I208</accession>
<gene>
    <name evidence="1" type="ORF">PR048_009914</name>
</gene>
<reference evidence="1 2" key="1">
    <citation type="submission" date="2023-02" db="EMBL/GenBank/DDBJ databases">
        <title>LHISI_Scaffold_Assembly.</title>
        <authorList>
            <person name="Stuart O.P."/>
            <person name="Cleave R."/>
            <person name="Magrath M.J.L."/>
            <person name="Mikheyev A.S."/>
        </authorList>
    </citation>
    <scope>NUCLEOTIDE SEQUENCE [LARGE SCALE GENOMIC DNA]</scope>
    <source>
        <strain evidence="1">Daus_M_001</strain>
        <tissue evidence="1">Leg muscle</tissue>
    </source>
</reference>
<dbReference type="Proteomes" id="UP001159363">
    <property type="component" value="Chromosome 3"/>
</dbReference>